<organism evidence="1 2">
    <name type="scientific">Neisseria weixii</name>
    <dbReference type="NCBI Taxonomy" id="1853276"/>
    <lineage>
        <taxon>Bacteria</taxon>
        <taxon>Pseudomonadati</taxon>
        <taxon>Pseudomonadota</taxon>
        <taxon>Betaproteobacteria</taxon>
        <taxon>Neisseriales</taxon>
        <taxon>Neisseriaceae</taxon>
        <taxon>Neisseria</taxon>
    </lineage>
</organism>
<evidence type="ECO:0000313" key="2">
    <source>
        <dbReference type="Proteomes" id="UP000272412"/>
    </source>
</evidence>
<name>A0A3N4MIJ0_9NEIS</name>
<protein>
    <recommendedName>
        <fullName evidence="3">Adhesin</fullName>
    </recommendedName>
</protein>
<dbReference type="Proteomes" id="UP000272412">
    <property type="component" value="Unassembled WGS sequence"/>
</dbReference>
<feature type="non-terminal residue" evidence="1">
    <location>
        <position position="657"/>
    </location>
</feature>
<dbReference type="AlphaFoldDB" id="A0A3N4MIJ0"/>
<dbReference type="EMBL" id="RPFL01000058">
    <property type="protein sequence ID" value="RPD83341.1"/>
    <property type="molecule type" value="Genomic_DNA"/>
</dbReference>
<gene>
    <name evidence="1" type="ORF">EGK74_12680</name>
</gene>
<accession>A0A3N4MIJ0</accession>
<proteinExistence type="predicted"/>
<reference evidence="1 2" key="1">
    <citation type="submission" date="2018-11" db="EMBL/GenBank/DDBJ databases">
        <title>Neisseria weixii sp. nov. isolated from the rectal contents of plateau pika (Ochotona cruzoniae).</title>
        <authorList>
            <person name="Zhang G."/>
        </authorList>
    </citation>
    <scope>NUCLEOTIDE SEQUENCE [LARGE SCALE GENOMIC DNA]</scope>
    <source>
        <strain evidence="1 2">10009</strain>
    </source>
</reference>
<dbReference type="Gene3D" id="2.20.70.140">
    <property type="match status" value="1"/>
</dbReference>
<evidence type="ECO:0000313" key="1">
    <source>
        <dbReference type="EMBL" id="RPD83341.1"/>
    </source>
</evidence>
<comment type="caution">
    <text evidence="1">The sequence shown here is derived from an EMBL/GenBank/DDBJ whole genome shotgun (WGS) entry which is preliminary data.</text>
</comment>
<evidence type="ECO:0008006" key="3">
    <source>
        <dbReference type="Google" id="ProtNLM"/>
    </source>
</evidence>
<keyword evidence="2" id="KW-1185">Reference proteome</keyword>
<sequence>MAKAINASEKTTTVAAGRNTRVQAPAVKGNNTEYTVDADKTTVSAAAGGMVKVTAGAKDNTTLVTDYALDLSDNAKADISQGVAAKNKVDSDGLTFTGDSGRTNIEKLGSAVAVNGDKNIATEAAGDKISIKLKDDITVGSITATTVKAGDSTLNSDGLTISGGPGVTKTGIDAGNKPITNLQSGGTTETNAANIADVKNAATVVTSANNSVKVTKTASGLQNTYDLSVATTALDTTKGQVGTPAAPDSYVTAGNLAATINSAVASAKEKVEAGTNIVSVGKAEDAGTGAVTYTVNAKGTTASVAQGDPYLEVAQSDKGGNVTDYRFGLTQAAKDSLGKADSAVQNFNIAVNGGQVQTVSDGGSVKFVNGTGTTAAYGTDGIRYSVNKTGLAADAAGNVTAGTAGDNFATAEDVANVINQAAERTEKTTTVVKGSNTHVRGTVNGNNTEYAVSADKTTVSVSSALVKTESTAADANEAVTTDYALDLSQTTKDDIKKGVDAKETVDNKGLTFTGNSGSTNIEKLGATVAFEGGDNITTEAAGDTVAIKLNKDITLDSVTAGNTVLDQNGIRNGDTALTSDGLKVGGNTLTNAPITVGGNTVANVNEAISKTAEQAFNPLTFAGDSGTEFTRKLGSKINVKGGADEAKLSDGNIGVVG</sequence>